<accession>A0AA39PGJ7</accession>
<dbReference type="Proteomes" id="UP001175227">
    <property type="component" value="Unassembled WGS sequence"/>
</dbReference>
<dbReference type="EMBL" id="JAUEPR010000006">
    <property type="protein sequence ID" value="KAK0483351.1"/>
    <property type="molecule type" value="Genomic_DNA"/>
</dbReference>
<comment type="caution">
    <text evidence="2">The sequence shown here is derived from an EMBL/GenBank/DDBJ whole genome shotgun (WGS) entry which is preliminary data.</text>
</comment>
<feature type="region of interest" description="Disordered" evidence="1">
    <location>
        <begin position="300"/>
        <end position="322"/>
    </location>
</feature>
<feature type="compositionally biased region" description="Basic residues" evidence="1">
    <location>
        <begin position="375"/>
        <end position="389"/>
    </location>
</feature>
<organism evidence="2 3">
    <name type="scientific">Armillaria novae-zelandiae</name>
    <dbReference type="NCBI Taxonomy" id="153914"/>
    <lineage>
        <taxon>Eukaryota</taxon>
        <taxon>Fungi</taxon>
        <taxon>Dikarya</taxon>
        <taxon>Basidiomycota</taxon>
        <taxon>Agaricomycotina</taxon>
        <taxon>Agaricomycetes</taxon>
        <taxon>Agaricomycetidae</taxon>
        <taxon>Agaricales</taxon>
        <taxon>Marasmiineae</taxon>
        <taxon>Physalacriaceae</taxon>
        <taxon>Armillaria</taxon>
    </lineage>
</organism>
<evidence type="ECO:0000313" key="3">
    <source>
        <dbReference type="Proteomes" id="UP001175227"/>
    </source>
</evidence>
<sequence length="670" mass="72081">MADALLEPETAPLFPELLFPLPLLPDQPMPTMLSQPPTSPMALPTVLTVAQASVPSTLVVLPSVASLLSSHRPDAPSVSSPLRASPMTAADFFLASPVQAMPTHPNLCNLMEGHPTSPPADTGFQELARQMSQTVHPGSPHPVLPAMGSSCSFDFAAFTPMWFNPASLLRLPVPPRSASPLPPIEGQGDFNPLPIPMVVVTPSLPAIAVLEDSLAATPPVDELRSPSPPQIYHALSREPLNPVKRSTPSSSCGPPAHLPKITSRKPKPHMLLKDGRRAYHCQLMPPPAPLSAVCFEPTLSSAKSPNKRKPSSSGKGKAVQTAPAISLPSVPCTRVHAHSLKAAMLPPSPNIESEAEVKMVWATKKPKLSSFDAKPKKKSKATPCKKAHFMARSPGSGSDSETGGVSITQDTMHAKLEALTFDDIRTVPHEFLLPVRYAGKNSTFGAHSSANPWFARAPDHYAVSCIPCASRLIKCTWTNKFPGTTCDQCVTSHHGCCSACYTVQEMNVVSTCIAPFAKYNIGNIEWDLAQLCNANHELEHLDYLLRSCYLSHDLIIHKITKALDQLTSHEDGNQIIKGLAANYEEVSAFIVNDRICQSLGQSFDVPSGPSVPFDDADASTWELSDDKRLQCSRRASHHPNQPGEEDCQEGPSNSHEHGSDGGEFNSEAEV</sequence>
<name>A0AA39PGJ7_9AGAR</name>
<feature type="region of interest" description="Disordered" evidence="1">
    <location>
        <begin position="371"/>
        <end position="404"/>
    </location>
</feature>
<reference evidence="2" key="1">
    <citation type="submission" date="2023-06" db="EMBL/GenBank/DDBJ databases">
        <authorList>
            <consortium name="Lawrence Berkeley National Laboratory"/>
            <person name="Ahrendt S."/>
            <person name="Sahu N."/>
            <person name="Indic B."/>
            <person name="Wong-Bajracharya J."/>
            <person name="Merenyi Z."/>
            <person name="Ke H.-M."/>
            <person name="Monk M."/>
            <person name="Kocsube S."/>
            <person name="Drula E."/>
            <person name="Lipzen A."/>
            <person name="Balint B."/>
            <person name="Henrissat B."/>
            <person name="Andreopoulos B."/>
            <person name="Martin F.M."/>
            <person name="Harder C.B."/>
            <person name="Rigling D."/>
            <person name="Ford K.L."/>
            <person name="Foster G.D."/>
            <person name="Pangilinan J."/>
            <person name="Papanicolaou A."/>
            <person name="Barry K."/>
            <person name="LaButti K."/>
            <person name="Viragh M."/>
            <person name="Koriabine M."/>
            <person name="Yan M."/>
            <person name="Riley R."/>
            <person name="Champramary S."/>
            <person name="Plett K.L."/>
            <person name="Tsai I.J."/>
            <person name="Slot J."/>
            <person name="Sipos G."/>
            <person name="Plett J."/>
            <person name="Nagy L.G."/>
            <person name="Grigoriev I.V."/>
        </authorList>
    </citation>
    <scope>NUCLEOTIDE SEQUENCE</scope>
    <source>
        <strain evidence="2">ICMP 16352</strain>
    </source>
</reference>
<keyword evidence="3" id="KW-1185">Reference proteome</keyword>
<feature type="region of interest" description="Disordered" evidence="1">
    <location>
        <begin position="231"/>
        <end position="267"/>
    </location>
</feature>
<evidence type="ECO:0000313" key="2">
    <source>
        <dbReference type="EMBL" id="KAK0483351.1"/>
    </source>
</evidence>
<feature type="region of interest" description="Disordered" evidence="1">
    <location>
        <begin position="630"/>
        <end position="670"/>
    </location>
</feature>
<evidence type="ECO:0000256" key="1">
    <source>
        <dbReference type="SAM" id="MobiDB-lite"/>
    </source>
</evidence>
<proteinExistence type="predicted"/>
<gene>
    <name evidence="2" type="ORF">IW261DRAFT_1561155</name>
</gene>
<feature type="compositionally biased region" description="Polar residues" evidence="1">
    <location>
        <begin position="395"/>
        <end position="404"/>
    </location>
</feature>
<dbReference type="AlphaFoldDB" id="A0AA39PGJ7"/>
<protein>
    <submittedName>
        <fullName evidence="2">Uncharacterized protein</fullName>
    </submittedName>
</protein>